<reference evidence="8 9" key="1">
    <citation type="submission" date="2018-08" db="EMBL/GenBank/DDBJ databases">
        <title>Genomic investigation of the strawberry pathogen Phytophthora fragariae indicates pathogenicity is determined by transcriptional variation in three key races.</title>
        <authorList>
            <person name="Adams T.M."/>
            <person name="Armitage A.D."/>
            <person name="Sobczyk M.K."/>
            <person name="Bates H.J."/>
            <person name="Dunwell J.M."/>
            <person name="Nellist C.F."/>
            <person name="Harrison R.J."/>
        </authorList>
    </citation>
    <scope>NUCLEOTIDE SEQUENCE [LARGE SCALE GENOMIC DNA]</scope>
    <source>
        <strain evidence="7 10">A4</strain>
        <strain evidence="5 11">BC-1</strain>
        <strain evidence="6 9">NOV-27</strain>
        <strain evidence="4 12">NOV-5</strain>
        <strain evidence="3 13">NOV-71</strain>
        <strain evidence="2 8">NOV-9</strain>
    </source>
</reference>
<proteinExistence type="predicted"/>
<organism evidence="4 12">
    <name type="scientific">Phytophthora fragariae</name>
    <dbReference type="NCBI Taxonomy" id="53985"/>
    <lineage>
        <taxon>Eukaryota</taxon>
        <taxon>Sar</taxon>
        <taxon>Stramenopiles</taxon>
        <taxon>Oomycota</taxon>
        <taxon>Peronosporomycetes</taxon>
        <taxon>Peronosporales</taxon>
        <taxon>Peronosporaceae</taxon>
        <taxon>Phytophthora</taxon>
    </lineage>
</organism>
<evidence type="ECO:0000313" key="11">
    <source>
        <dbReference type="Proteomes" id="UP000440367"/>
    </source>
</evidence>
<keyword evidence="1" id="KW-0732">Signal</keyword>
<evidence type="ECO:0000256" key="1">
    <source>
        <dbReference type="SAM" id="SignalP"/>
    </source>
</evidence>
<evidence type="ECO:0000313" key="9">
    <source>
        <dbReference type="Proteomes" id="UP000433483"/>
    </source>
</evidence>
<accession>A0A6A3TXI6</accession>
<comment type="caution">
    <text evidence="4">The sequence shown here is derived from an EMBL/GenBank/DDBJ whole genome shotgun (WGS) entry which is preliminary data.</text>
</comment>
<name>A0A6A3TXI6_9STRA</name>
<evidence type="ECO:0000313" key="3">
    <source>
        <dbReference type="EMBL" id="KAE9117139.1"/>
    </source>
</evidence>
<protein>
    <submittedName>
        <fullName evidence="4">Uncharacterized protein</fullName>
    </submittedName>
</protein>
<feature type="chain" id="PRO_5036166169" evidence="1">
    <location>
        <begin position="19"/>
        <end position="56"/>
    </location>
</feature>
<keyword evidence="9" id="KW-1185">Reference proteome</keyword>
<dbReference type="Proteomes" id="UP000440367">
    <property type="component" value="Unassembled WGS sequence"/>
</dbReference>
<feature type="signal peptide" evidence="1">
    <location>
        <begin position="1"/>
        <end position="18"/>
    </location>
</feature>
<dbReference type="EMBL" id="QXFZ01000421">
    <property type="protein sequence ID" value="KAE9117139.1"/>
    <property type="molecule type" value="Genomic_DNA"/>
</dbReference>
<dbReference type="EMBL" id="QXGD01001102">
    <property type="protein sequence ID" value="KAE9214693.1"/>
    <property type="molecule type" value="Genomic_DNA"/>
</dbReference>
<dbReference type="EMBL" id="QXGF01000461">
    <property type="protein sequence ID" value="KAE8939865.1"/>
    <property type="molecule type" value="Genomic_DNA"/>
</dbReference>
<evidence type="ECO:0000313" key="6">
    <source>
        <dbReference type="EMBL" id="KAE9215733.1"/>
    </source>
</evidence>
<evidence type="ECO:0000313" key="8">
    <source>
        <dbReference type="Proteomes" id="UP000429523"/>
    </source>
</evidence>
<dbReference type="EMBL" id="QXGE01000524">
    <property type="protein sequence ID" value="KAE9310010.1"/>
    <property type="molecule type" value="Genomic_DNA"/>
</dbReference>
<evidence type="ECO:0000313" key="7">
    <source>
        <dbReference type="EMBL" id="KAE9310010.1"/>
    </source>
</evidence>
<evidence type="ECO:0000313" key="4">
    <source>
        <dbReference type="EMBL" id="KAE9143847.1"/>
    </source>
</evidence>
<evidence type="ECO:0000313" key="2">
    <source>
        <dbReference type="EMBL" id="KAE8939865.1"/>
    </source>
</evidence>
<dbReference type="Proteomes" id="UP000440732">
    <property type="component" value="Unassembled WGS sequence"/>
</dbReference>
<gene>
    <name evidence="7" type="ORF">PF001_g10414</name>
    <name evidence="5" type="ORF">PF002_g17594</name>
    <name evidence="6" type="ORF">PF005_g9320</name>
    <name evidence="4" type="ORF">PF006_g11166</name>
    <name evidence="3" type="ORF">PF007_g9403</name>
    <name evidence="2" type="ORF">PF009_g10310</name>
</gene>
<dbReference type="EMBL" id="QXGB01000417">
    <property type="protein sequence ID" value="KAE9215733.1"/>
    <property type="molecule type" value="Genomic_DNA"/>
</dbReference>
<evidence type="ECO:0000313" key="5">
    <source>
        <dbReference type="EMBL" id="KAE9214693.1"/>
    </source>
</evidence>
<dbReference type="Proteomes" id="UP000437068">
    <property type="component" value="Unassembled WGS sequence"/>
</dbReference>
<dbReference type="Proteomes" id="UP000441208">
    <property type="component" value="Unassembled WGS sequence"/>
</dbReference>
<evidence type="ECO:0000313" key="12">
    <source>
        <dbReference type="Proteomes" id="UP000440732"/>
    </source>
</evidence>
<sequence>MFGRTRFIADRGCQRVLALVCLACSPDCIQTVDRRYLIFTAPHPCVGAYQGLGGPS</sequence>
<dbReference type="EMBL" id="QXGA01000586">
    <property type="protein sequence ID" value="KAE9143847.1"/>
    <property type="molecule type" value="Genomic_DNA"/>
</dbReference>
<evidence type="ECO:0000313" key="10">
    <source>
        <dbReference type="Proteomes" id="UP000437068"/>
    </source>
</evidence>
<dbReference type="Proteomes" id="UP000433483">
    <property type="component" value="Unassembled WGS sequence"/>
</dbReference>
<evidence type="ECO:0000313" key="13">
    <source>
        <dbReference type="Proteomes" id="UP000441208"/>
    </source>
</evidence>
<dbReference type="Proteomes" id="UP000429523">
    <property type="component" value="Unassembled WGS sequence"/>
</dbReference>
<dbReference type="AlphaFoldDB" id="A0A6A3TXI6"/>